<comment type="caution">
    <text evidence="2">The sequence shown here is derived from an EMBL/GenBank/DDBJ whole genome shotgun (WGS) entry which is preliminary data.</text>
</comment>
<protein>
    <submittedName>
        <fullName evidence="2">No apical meristem-associated domain-containing protein</fullName>
    </submittedName>
</protein>
<dbReference type="EMBL" id="MNCJ02000330">
    <property type="protein sequence ID" value="KAF5766443.1"/>
    <property type="molecule type" value="Genomic_DNA"/>
</dbReference>
<sequence length="224" mass="26173">MSSKWRKMNGFVNRFCEEYNKIYSSGLLSGMSDEYVFKKALEMYKANTGTTFAHVRAREIMRTHQKWAPIPNDVEMAKQQRTSESGSYSAGGSNARCHINLNDDAEFDEEEYAVHEAERPPGRDKSKKERAKEKEKQKVDPKMDEFMTQFKTYTEVTAQKAKAKAKERAIEEKSRLAREKLRVAGEKNRLSDQKIRLSDEKIQLKEWEILTMDVDNYPERNVRL</sequence>
<name>A0A9K3E408_HELAN</name>
<dbReference type="PANTHER" id="PTHR45023">
    <property type="match status" value="1"/>
</dbReference>
<keyword evidence="3" id="KW-1185">Reference proteome</keyword>
<dbReference type="Gramene" id="mRNA:HanXRQr2_Chr15g0715451">
    <property type="protein sequence ID" value="CDS:HanXRQr2_Chr15g0715451.1"/>
    <property type="gene ID" value="HanXRQr2_Chr15g0715451"/>
</dbReference>
<dbReference type="Proteomes" id="UP000215914">
    <property type="component" value="Unassembled WGS sequence"/>
</dbReference>
<reference evidence="2" key="1">
    <citation type="journal article" date="2017" name="Nature">
        <title>The sunflower genome provides insights into oil metabolism, flowering and Asterid evolution.</title>
        <authorList>
            <person name="Badouin H."/>
            <person name="Gouzy J."/>
            <person name="Grassa C.J."/>
            <person name="Murat F."/>
            <person name="Staton S.E."/>
            <person name="Cottret L."/>
            <person name="Lelandais-Briere C."/>
            <person name="Owens G.L."/>
            <person name="Carrere S."/>
            <person name="Mayjonade B."/>
            <person name="Legrand L."/>
            <person name="Gill N."/>
            <person name="Kane N.C."/>
            <person name="Bowers J.E."/>
            <person name="Hubner S."/>
            <person name="Bellec A."/>
            <person name="Berard A."/>
            <person name="Berges H."/>
            <person name="Blanchet N."/>
            <person name="Boniface M.C."/>
            <person name="Brunel D."/>
            <person name="Catrice O."/>
            <person name="Chaidir N."/>
            <person name="Claudel C."/>
            <person name="Donnadieu C."/>
            <person name="Faraut T."/>
            <person name="Fievet G."/>
            <person name="Helmstetter N."/>
            <person name="King M."/>
            <person name="Knapp S.J."/>
            <person name="Lai Z."/>
            <person name="Le Paslier M.C."/>
            <person name="Lippi Y."/>
            <person name="Lorenzon L."/>
            <person name="Mandel J.R."/>
            <person name="Marage G."/>
            <person name="Marchand G."/>
            <person name="Marquand E."/>
            <person name="Bret-Mestries E."/>
            <person name="Morien E."/>
            <person name="Nambeesan S."/>
            <person name="Nguyen T."/>
            <person name="Pegot-Espagnet P."/>
            <person name="Pouilly N."/>
            <person name="Raftis F."/>
            <person name="Sallet E."/>
            <person name="Schiex T."/>
            <person name="Thomas J."/>
            <person name="Vandecasteele C."/>
            <person name="Vares D."/>
            <person name="Vear F."/>
            <person name="Vautrin S."/>
            <person name="Crespi M."/>
            <person name="Mangin B."/>
            <person name="Burke J.M."/>
            <person name="Salse J."/>
            <person name="Munos S."/>
            <person name="Vincourt P."/>
            <person name="Rieseberg L.H."/>
            <person name="Langlade N.B."/>
        </authorList>
    </citation>
    <scope>NUCLEOTIDE SEQUENCE</scope>
    <source>
        <tissue evidence="2">Leaves</tissue>
    </source>
</reference>
<feature type="region of interest" description="Disordered" evidence="1">
    <location>
        <begin position="113"/>
        <end position="141"/>
    </location>
</feature>
<gene>
    <name evidence="2" type="ORF">HanXRQr2_Chr15g0715451</name>
</gene>
<evidence type="ECO:0000313" key="2">
    <source>
        <dbReference type="EMBL" id="KAF5766443.1"/>
    </source>
</evidence>
<evidence type="ECO:0000256" key="1">
    <source>
        <dbReference type="SAM" id="MobiDB-lite"/>
    </source>
</evidence>
<accession>A0A9K3E408</accession>
<dbReference type="PANTHER" id="PTHR45023:SF13">
    <property type="entry name" value="PUTATIVE-RELATED"/>
    <property type="match status" value="1"/>
</dbReference>
<organism evidence="2 3">
    <name type="scientific">Helianthus annuus</name>
    <name type="common">Common sunflower</name>
    <dbReference type="NCBI Taxonomy" id="4232"/>
    <lineage>
        <taxon>Eukaryota</taxon>
        <taxon>Viridiplantae</taxon>
        <taxon>Streptophyta</taxon>
        <taxon>Embryophyta</taxon>
        <taxon>Tracheophyta</taxon>
        <taxon>Spermatophyta</taxon>
        <taxon>Magnoliopsida</taxon>
        <taxon>eudicotyledons</taxon>
        <taxon>Gunneridae</taxon>
        <taxon>Pentapetalae</taxon>
        <taxon>asterids</taxon>
        <taxon>campanulids</taxon>
        <taxon>Asterales</taxon>
        <taxon>Asteraceae</taxon>
        <taxon>Asteroideae</taxon>
        <taxon>Heliantheae alliance</taxon>
        <taxon>Heliantheae</taxon>
        <taxon>Helianthus</taxon>
    </lineage>
</organism>
<dbReference type="AlphaFoldDB" id="A0A9K3E408"/>
<evidence type="ECO:0000313" key="3">
    <source>
        <dbReference type="Proteomes" id="UP000215914"/>
    </source>
</evidence>
<reference evidence="2" key="2">
    <citation type="submission" date="2020-06" db="EMBL/GenBank/DDBJ databases">
        <title>Helianthus annuus Genome sequencing and assembly Release 2.</title>
        <authorList>
            <person name="Gouzy J."/>
            <person name="Langlade N."/>
            <person name="Munos S."/>
        </authorList>
    </citation>
    <scope>NUCLEOTIDE SEQUENCE</scope>
    <source>
        <tissue evidence="2">Leaves</tissue>
    </source>
</reference>
<proteinExistence type="predicted"/>